<protein>
    <submittedName>
        <fullName evidence="2">Uncharacterized protein</fullName>
    </submittedName>
</protein>
<dbReference type="Proteomes" id="UP000268350">
    <property type="component" value="Unassembled WGS sequence"/>
</dbReference>
<feature type="compositionally biased region" description="Low complexity" evidence="1">
    <location>
        <begin position="65"/>
        <end position="78"/>
    </location>
</feature>
<dbReference type="AlphaFoldDB" id="A0A3B0J3B0"/>
<accession>A0A3B0J3B0</accession>
<feature type="region of interest" description="Disordered" evidence="1">
    <location>
        <begin position="103"/>
        <end position="161"/>
    </location>
</feature>
<proteinExistence type="predicted"/>
<name>A0A3B0J3B0_DROGU</name>
<reference evidence="3" key="1">
    <citation type="submission" date="2018-01" db="EMBL/GenBank/DDBJ databases">
        <authorList>
            <person name="Alioto T."/>
            <person name="Alioto T."/>
        </authorList>
    </citation>
    <scope>NUCLEOTIDE SEQUENCE [LARGE SCALE GENOMIC DNA]</scope>
</reference>
<feature type="region of interest" description="Disordered" evidence="1">
    <location>
        <begin position="48"/>
        <end position="83"/>
    </location>
</feature>
<feature type="non-terminal residue" evidence="2">
    <location>
        <position position="1"/>
    </location>
</feature>
<evidence type="ECO:0000313" key="3">
    <source>
        <dbReference type="Proteomes" id="UP000268350"/>
    </source>
</evidence>
<dbReference type="EMBL" id="OUUW01000001">
    <property type="protein sequence ID" value="SPP75795.1"/>
    <property type="molecule type" value="Genomic_DNA"/>
</dbReference>
<evidence type="ECO:0000256" key="1">
    <source>
        <dbReference type="SAM" id="MobiDB-lite"/>
    </source>
</evidence>
<gene>
    <name evidence="2" type="ORF">DGUA_6G003670</name>
</gene>
<keyword evidence="3" id="KW-1185">Reference proteome</keyword>
<feature type="compositionally biased region" description="Polar residues" evidence="1">
    <location>
        <begin position="109"/>
        <end position="124"/>
    </location>
</feature>
<organism evidence="2 3">
    <name type="scientific">Drosophila guanche</name>
    <name type="common">Fruit fly</name>
    <dbReference type="NCBI Taxonomy" id="7266"/>
    <lineage>
        <taxon>Eukaryota</taxon>
        <taxon>Metazoa</taxon>
        <taxon>Ecdysozoa</taxon>
        <taxon>Arthropoda</taxon>
        <taxon>Hexapoda</taxon>
        <taxon>Insecta</taxon>
        <taxon>Pterygota</taxon>
        <taxon>Neoptera</taxon>
        <taxon>Endopterygota</taxon>
        <taxon>Diptera</taxon>
        <taxon>Brachycera</taxon>
        <taxon>Muscomorpha</taxon>
        <taxon>Ephydroidea</taxon>
        <taxon>Drosophilidae</taxon>
        <taxon>Drosophila</taxon>
        <taxon>Sophophora</taxon>
    </lineage>
</organism>
<evidence type="ECO:0000313" key="2">
    <source>
        <dbReference type="EMBL" id="SPP75795.1"/>
    </source>
</evidence>
<sequence length="161" mass="16959">QRCGQFFAPVSNMSSSAYISNGFGINYYTASAMHQPYAGPQFAASSSATASPLHHQPSGSGGAGASATGSTTTGSGSSYPVSDTGLRRRLFAGFRPLSGYGLLRKKSSQNRSISLPETSTNPKTDTARPFGEPLMLPRPILKSPETSLPDVSRARRRGRLS</sequence>
<dbReference type="OMA" id="AMSSRWN"/>